<dbReference type="Proteomes" id="UP000184080">
    <property type="component" value="Unassembled WGS sequence"/>
</dbReference>
<name>A0A1M6CYI9_9CLOT</name>
<keyword evidence="3" id="KW-0443">Lipid metabolism</keyword>
<keyword evidence="3" id="KW-0444">Lipid biosynthesis</keyword>
<comment type="pathway">
    <text evidence="3">Lipid metabolism; fatty acid biosynthesis.</text>
</comment>
<dbReference type="Pfam" id="PF00364">
    <property type="entry name" value="Biotin_lipoyl"/>
    <property type="match status" value="1"/>
</dbReference>
<evidence type="ECO:0000256" key="3">
    <source>
        <dbReference type="RuleBase" id="RU364072"/>
    </source>
</evidence>
<organism evidence="5 6">
    <name type="scientific">Clostridium amylolyticum</name>
    <dbReference type="NCBI Taxonomy" id="1121298"/>
    <lineage>
        <taxon>Bacteria</taxon>
        <taxon>Bacillati</taxon>
        <taxon>Bacillota</taxon>
        <taxon>Clostridia</taxon>
        <taxon>Eubacteriales</taxon>
        <taxon>Clostridiaceae</taxon>
        <taxon>Clostridium</taxon>
    </lineage>
</organism>
<accession>A0A1M6CYI9</accession>
<evidence type="ECO:0000256" key="2">
    <source>
        <dbReference type="ARBA" id="ARBA00023267"/>
    </source>
</evidence>
<dbReference type="AlphaFoldDB" id="A0A1M6CYI9"/>
<dbReference type="OrthoDB" id="9811735at2"/>
<protein>
    <recommendedName>
        <fullName evidence="1 3">Biotin carboxyl carrier protein of acetyl-CoA carboxylase</fullName>
    </recommendedName>
</protein>
<comment type="function">
    <text evidence="3">This protein is a component of the acetyl coenzyme A carboxylase complex; first, biotin carboxylase catalyzes the carboxylation of the carrier protein and then the transcarboxylase transfers the carboxyl group to form malonyl-CoA.</text>
</comment>
<dbReference type="PRINTS" id="PR01071">
    <property type="entry name" value="ACOABIOTINCC"/>
</dbReference>
<dbReference type="InterPro" id="IPR050709">
    <property type="entry name" value="Biotin_Carboxyl_Carrier/Decarb"/>
</dbReference>
<dbReference type="CDD" id="cd06850">
    <property type="entry name" value="biotinyl_domain"/>
    <property type="match status" value="1"/>
</dbReference>
<dbReference type="SUPFAM" id="SSF51230">
    <property type="entry name" value="Single hybrid motif"/>
    <property type="match status" value="1"/>
</dbReference>
<gene>
    <name evidence="5" type="ORF">SAMN05444401_1281</name>
</gene>
<dbReference type="InterPro" id="IPR011053">
    <property type="entry name" value="Single_hybrid_motif"/>
</dbReference>
<evidence type="ECO:0000313" key="5">
    <source>
        <dbReference type="EMBL" id="SHI66067.1"/>
    </source>
</evidence>
<dbReference type="STRING" id="1121298.SAMN05444401_1281"/>
<dbReference type="UniPathway" id="UPA00094"/>
<dbReference type="GO" id="GO:0003989">
    <property type="term" value="F:acetyl-CoA carboxylase activity"/>
    <property type="evidence" value="ECO:0007669"/>
    <property type="project" value="InterPro"/>
</dbReference>
<keyword evidence="3" id="KW-0276">Fatty acid metabolism</keyword>
<dbReference type="InterPro" id="IPR000089">
    <property type="entry name" value="Biotin_lipoyl"/>
</dbReference>
<evidence type="ECO:0000313" key="6">
    <source>
        <dbReference type="Proteomes" id="UP000184080"/>
    </source>
</evidence>
<evidence type="ECO:0000259" key="4">
    <source>
        <dbReference type="PROSITE" id="PS50968"/>
    </source>
</evidence>
<dbReference type="PROSITE" id="PS50968">
    <property type="entry name" value="BIOTINYL_LIPOYL"/>
    <property type="match status" value="1"/>
</dbReference>
<feature type="domain" description="Lipoyl-binding" evidence="4">
    <location>
        <begin position="85"/>
        <end position="161"/>
    </location>
</feature>
<sequence length="162" mass="18669">MTFEEIKELIITINKSNIALFEFKNKDVSITMDKSLQRNINKIEKHQRVDNEEIKKIIPTEDNNLQQAFGEENHKVKESELVEEYEIVKSPMVGTFYNSPSPDKDPFCIVGSKVSKGNVLCIIEAMKLMNEIESPYDGEVLEILVENGNMIEYGQPLFKIRK</sequence>
<proteinExistence type="predicted"/>
<keyword evidence="2 3" id="KW-0092">Biotin</keyword>
<reference evidence="5 6" key="1">
    <citation type="submission" date="2016-11" db="EMBL/GenBank/DDBJ databases">
        <authorList>
            <person name="Jaros S."/>
            <person name="Januszkiewicz K."/>
            <person name="Wedrychowicz H."/>
        </authorList>
    </citation>
    <scope>NUCLEOTIDE SEQUENCE [LARGE SCALE GENOMIC DNA]</scope>
    <source>
        <strain evidence="5 6">DSM 21864</strain>
    </source>
</reference>
<keyword evidence="6" id="KW-1185">Reference proteome</keyword>
<dbReference type="GO" id="GO:0006633">
    <property type="term" value="P:fatty acid biosynthetic process"/>
    <property type="evidence" value="ECO:0007669"/>
    <property type="project" value="UniProtKB-UniPathway"/>
</dbReference>
<dbReference type="EMBL" id="FQZO01000001">
    <property type="protein sequence ID" value="SHI66067.1"/>
    <property type="molecule type" value="Genomic_DNA"/>
</dbReference>
<keyword evidence="3" id="KW-0275">Fatty acid biosynthesis</keyword>
<dbReference type="RefSeq" id="WP_073004707.1">
    <property type="nucleotide sequence ID" value="NZ_FQZO01000001.1"/>
</dbReference>
<dbReference type="GO" id="GO:0009317">
    <property type="term" value="C:acetyl-CoA carboxylase complex"/>
    <property type="evidence" value="ECO:0007669"/>
    <property type="project" value="InterPro"/>
</dbReference>
<dbReference type="InterPro" id="IPR001249">
    <property type="entry name" value="AcCoA_biotinCC"/>
</dbReference>
<dbReference type="PANTHER" id="PTHR45266">
    <property type="entry name" value="OXALOACETATE DECARBOXYLASE ALPHA CHAIN"/>
    <property type="match status" value="1"/>
</dbReference>
<dbReference type="NCBIfam" id="TIGR00531">
    <property type="entry name" value="BCCP"/>
    <property type="match status" value="1"/>
</dbReference>
<dbReference type="PANTHER" id="PTHR45266:SF3">
    <property type="entry name" value="OXALOACETATE DECARBOXYLASE ALPHA CHAIN"/>
    <property type="match status" value="1"/>
</dbReference>
<dbReference type="Gene3D" id="2.40.50.100">
    <property type="match status" value="1"/>
</dbReference>
<evidence type="ECO:0000256" key="1">
    <source>
        <dbReference type="ARBA" id="ARBA00017562"/>
    </source>
</evidence>